<keyword evidence="1" id="KW-1133">Transmembrane helix</keyword>
<reference evidence="3 4" key="1">
    <citation type="submission" date="2018-03" db="EMBL/GenBank/DDBJ databases">
        <title>Characteristics and genome of n-alkane degrading marine bacteria Gordonia iterans isolated from crude oil contaminated in Tae-an, South Korea.</title>
        <authorList>
            <person name="Lee S.-S."/>
            <person name="Kim H."/>
        </authorList>
    </citation>
    <scope>NUCLEOTIDE SEQUENCE [LARGE SCALE GENOMIC DNA]</scope>
    <source>
        <strain evidence="3 4">Co17</strain>
    </source>
</reference>
<evidence type="ECO:0000313" key="4">
    <source>
        <dbReference type="Proteomes" id="UP000239814"/>
    </source>
</evidence>
<dbReference type="Proteomes" id="UP000239814">
    <property type="component" value="Chromosome"/>
</dbReference>
<evidence type="ECO:0000313" key="3">
    <source>
        <dbReference type="EMBL" id="AVM01283.1"/>
    </source>
</evidence>
<keyword evidence="1" id="KW-0812">Transmembrane</keyword>
<dbReference type="AlphaFoldDB" id="A0A2S0KHZ1"/>
<keyword evidence="1" id="KW-0472">Membrane</keyword>
<proteinExistence type="predicted"/>
<evidence type="ECO:0000256" key="1">
    <source>
        <dbReference type="SAM" id="Phobius"/>
    </source>
</evidence>
<evidence type="ECO:0000259" key="2">
    <source>
        <dbReference type="Pfam" id="PF03703"/>
    </source>
</evidence>
<feature type="transmembrane region" description="Helical" evidence="1">
    <location>
        <begin position="55"/>
        <end position="73"/>
    </location>
</feature>
<accession>A0A2S0KHZ1</accession>
<name>A0A2S0KHZ1_9ACTN</name>
<protein>
    <recommendedName>
        <fullName evidence="2">YdbS-like PH domain-containing protein</fullName>
    </recommendedName>
</protein>
<dbReference type="PANTHER" id="PTHR34473">
    <property type="entry name" value="UPF0699 TRANSMEMBRANE PROTEIN YDBS"/>
    <property type="match status" value="1"/>
</dbReference>
<dbReference type="InterPro" id="IPR005182">
    <property type="entry name" value="YdbS-like_PH"/>
</dbReference>
<dbReference type="RefSeq" id="WP_105942992.1">
    <property type="nucleotide sequence ID" value="NZ_CP027433.1"/>
</dbReference>
<dbReference type="KEGG" id="git:C6V83_14565"/>
<dbReference type="Pfam" id="PF03703">
    <property type="entry name" value="bPH_2"/>
    <property type="match status" value="1"/>
</dbReference>
<gene>
    <name evidence="3" type="ORF">C6V83_14565</name>
</gene>
<feature type="domain" description="YdbS-like PH" evidence="2">
    <location>
        <begin position="80"/>
        <end position="153"/>
    </location>
</feature>
<dbReference type="EMBL" id="CP027433">
    <property type="protein sequence ID" value="AVM01283.1"/>
    <property type="molecule type" value="Genomic_DNA"/>
</dbReference>
<dbReference type="PANTHER" id="PTHR34473:SF3">
    <property type="entry name" value="TRANSMEMBRANE PROTEIN-RELATED"/>
    <property type="match status" value="1"/>
</dbReference>
<organism evidence="3 4">
    <name type="scientific">Gordonia iterans</name>
    <dbReference type="NCBI Taxonomy" id="1004901"/>
    <lineage>
        <taxon>Bacteria</taxon>
        <taxon>Bacillati</taxon>
        <taxon>Actinomycetota</taxon>
        <taxon>Actinomycetes</taxon>
        <taxon>Mycobacteriales</taxon>
        <taxon>Gordoniaceae</taxon>
        <taxon>Gordonia</taxon>
    </lineage>
</organism>
<keyword evidence="4" id="KW-1185">Reference proteome</keyword>
<sequence>MTAYPVDYLDPRSTALTPMSPRYRSAELLSAAVSGSLPLIAALVCAAVFAKWWILLIAAGCLAFLLLVLWISVRRADAHRYAELADDLVVASGILWRSVTVVPYGRIQFVDLEEGPLLRLFGLATLKLHTASATSDAVIYGLSRDDAQALRARLSEAARIRMEGL</sequence>
<dbReference type="OrthoDB" id="7364633at2"/>
<feature type="transmembrane region" description="Helical" evidence="1">
    <location>
        <begin position="28"/>
        <end position="49"/>
    </location>
</feature>